<dbReference type="EMBL" id="QFZK01000004">
    <property type="protein sequence ID" value="RFO97414.1"/>
    <property type="molecule type" value="Genomic_DNA"/>
</dbReference>
<protein>
    <submittedName>
        <fullName evidence="3">Esterase</fullName>
    </submittedName>
</protein>
<dbReference type="SUPFAM" id="SSF53474">
    <property type="entry name" value="alpha/beta-Hydrolases"/>
    <property type="match status" value="1"/>
</dbReference>
<dbReference type="OrthoDB" id="9771666at2"/>
<evidence type="ECO:0000313" key="4">
    <source>
        <dbReference type="Proteomes" id="UP000260665"/>
    </source>
</evidence>
<feature type="domain" description="BD-FAE-like" evidence="2">
    <location>
        <begin position="62"/>
        <end position="160"/>
    </location>
</feature>
<dbReference type="PANTHER" id="PTHR48081">
    <property type="entry name" value="AB HYDROLASE SUPERFAMILY PROTEIN C4A8.06C"/>
    <property type="match status" value="1"/>
</dbReference>
<accession>A0A3E1RDG3</accession>
<proteinExistence type="predicted"/>
<dbReference type="PANTHER" id="PTHR48081:SF33">
    <property type="entry name" value="KYNURENINE FORMAMIDASE"/>
    <property type="match status" value="1"/>
</dbReference>
<evidence type="ECO:0000313" key="3">
    <source>
        <dbReference type="EMBL" id="RFO97414.1"/>
    </source>
</evidence>
<comment type="caution">
    <text evidence="3">The sequence shown here is derived from an EMBL/GenBank/DDBJ whole genome shotgun (WGS) entry which is preliminary data.</text>
</comment>
<dbReference type="Gene3D" id="3.40.50.1820">
    <property type="entry name" value="alpha/beta hydrolase"/>
    <property type="match status" value="1"/>
</dbReference>
<dbReference type="InterPro" id="IPR050300">
    <property type="entry name" value="GDXG_lipolytic_enzyme"/>
</dbReference>
<dbReference type="AlphaFoldDB" id="A0A3E1RDG3"/>
<name>A0A3E1RDG3_9BURK</name>
<evidence type="ECO:0000256" key="1">
    <source>
        <dbReference type="ARBA" id="ARBA00022801"/>
    </source>
</evidence>
<evidence type="ECO:0000259" key="2">
    <source>
        <dbReference type="Pfam" id="PF20434"/>
    </source>
</evidence>
<dbReference type="RefSeq" id="WP_117176576.1">
    <property type="nucleotide sequence ID" value="NZ_QFZK01000004.1"/>
</dbReference>
<gene>
    <name evidence="3" type="ORF">DIC66_09880</name>
</gene>
<dbReference type="Proteomes" id="UP000260665">
    <property type="component" value="Unassembled WGS sequence"/>
</dbReference>
<keyword evidence="1" id="KW-0378">Hydrolase</keyword>
<organism evidence="3 4">
    <name type="scientific">Rhodoferax lacus</name>
    <dbReference type="NCBI Taxonomy" id="2184758"/>
    <lineage>
        <taxon>Bacteria</taxon>
        <taxon>Pseudomonadati</taxon>
        <taxon>Pseudomonadota</taxon>
        <taxon>Betaproteobacteria</taxon>
        <taxon>Burkholderiales</taxon>
        <taxon>Comamonadaceae</taxon>
        <taxon>Rhodoferax</taxon>
    </lineage>
</organism>
<dbReference type="InterPro" id="IPR049492">
    <property type="entry name" value="BD-FAE-like_dom"/>
</dbReference>
<dbReference type="GO" id="GO:0016787">
    <property type="term" value="F:hydrolase activity"/>
    <property type="evidence" value="ECO:0007669"/>
    <property type="project" value="UniProtKB-KW"/>
</dbReference>
<dbReference type="InterPro" id="IPR029058">
    <property type="entry name" value="AB_hydrolase_fold"/>
</dbReference>
<sequence>MRPLYREFSVQSEIDAQYNPSIDLPDPNAPGRHFVETAERARATLPCVLDVPYGPTLEETLDIFPAAQANAPVFVFIHGGYWRALSSKTFSGVALGLQACGITTVVINYALCPYVTIDEIVRQTRSALAWTLRNIQTYGGDPARVALGGHSAGGHLTAMALQTPWAQDYGLPQDPFVAAIPFSGLFDLEPLRYSYLQPAIQLDDGTIRRNSPAFGVRACKTPLWITWGGAETTEFARQSSIYHQAWLAAGNHAELRDVPGANHFTVIAGLEDSKSNVCRWLADKLQA</sequence>
<dbReference type="Pfam" id="PF20434">
    <property type="entry name" value="BD-FAE"/>
    <property type="match status" value="1"/>
</dbReference>
<reference evidence="3 4" key="1">
    <citation type="submission" date="2018-05" db="EMBL/GenBank/DDBJ databases">
        <title>Rhodoferax soyangensis sp.nov., isolated from an oligotrophic freshwater lake.</title>
        <authorList>
            <person name="Park M."/>
        </authorList>
    </citation>
    <scope>NUCLEOTIDE SEQUENCE [LARGE SCALE GENOMIC DNA]</scope>
    <source>
        <strain evidence="3 4">IMCC26218</strain>
    </source>
</reference>
<keyword evidence="4" id="KW-1185">Reference proteome</keyword>